<keyword evidence="2" id="KW-1185">Reference proteome</keyword>
<accession>A0ACC0B5P1</accession>
<evidence type="ECO:0000313" key="1">
    <source>
        <dbReference type="EMBL" id="KAI5667944.1"/>
    </source>
</evidence>
<reference evidence="2" key="1">
    <citation type="journal article" date="2023" name="Nat. Plants">
        <title>Single-cell RNA sequencing provides a high-resolution roadmap for understanding the multicellular compartmentation of specialized metabolism.</title>
        <authorList>
            <person name="Sun S."/>
            <person name="Shen X."/>
            <person name="Li Y."/>
            <person name="Li Y."/>
            <person name="Wang S."/>
            <person name="Li R."/>
            <person name="Zhang H."/>
            <person name="Shen G."/>
            <person name="Guo B."/>
            <person name="Wei J."/>
            <person name="Xu J."/>
            <person name="St-Pierre B."/>
            <person name="Chen S."/>
            <person name="Sun C."/>
        </authorList>
    </citation>
    <scope>NUCLEOTIDE SEQUENCE [LARGE SCALE GENOMIC DNA]</scope>
</reference>
<protein>
    <submittedName>
        <fullName evidence="1">Uncharacterized protein</fullName>
    </submittedName>
</protein>
<proteinExistence type="predicted"/>
<evidence type="ECO:0000313" key="2">
    <source>
        <dbReference type="Proteomes" id="UP001060085"/>
    </source>
</evidence>
<organism evidence="1 2">
    <name type="scientific">Catharanthus roseus</name>
    <name type="common">Madagascar periwinkle</name>
    <name type="synonym">Vinca rosea</name>
    <dbReference type="NCBI Taxonomy" id="4058"/>
    <lineage>
        <taxon>Eukaryota</taxon>
        <taxon>Viridiplantae</taxon>
        <taxon>Streptophyta</taxon>
        <taxon>Embryophyta</taxon>
        <taxon>Tracheophyta</taxon>
        <taxon>Spermatophyta</taxon>
        <taxon>Magnoliopsida</taxon>
        <taxon>eudicotyledons</taxon>
        <taxon>Gunneridae</taxon>
        <taxon>Pentapetalae</taxon>
        <taxon>asterids</taxon>
        <taxon>lamiids</taxon>
        <taxon>Gentianales</taxon>
        <taxon>Apocynaceae</taxon>
        <taxon>Rauvolfioideae</taxon>
        <taxon>Vinceae</taxon>
        <taxon>Catharanthinae</taxon>
        <taxon>Catharanthus</taxon>
    </lineage>
</organism>
<gene>
    <name evidence="1" type="ORF">M9H77_17797</name>
</gene>
<comment type="caution">
    <text evidence="1">The sequence shown here is derived from an EMBL/GenBank/DDBJ whole genome shotgun (WGS) entry which is preliminary data.</text>
</comment>
<name>A0ACC0B5P1_CATRO</name>
<dbReference type="Proteomes" id="UP001060085">
    <property type="component" value="Linkage Group LG04"/>
</dbReference>
<sequence>MVIDSFGLYRRSVPQTKPTGDGSASLPHADGDVNRLDRQEHQGVVTRTKAKQVKSHKDQIEQEKFQGLNDDVQDFMGQYAKLFHCDVNRENNEAKDLLHGPFTSARPKKMKDND</sequence>
<dbReference type="EMBL" id="CM044704">
    <property type="protein sequence ID" value="KAI5667944.1"/>
    <property type="molecule type" value="Genomic_DNA"/>
</dbReference>